<feature type="transmembrane region" description="Helical" evidence="1">
    <location>
        <begin position="78"/>
        <end position="98"/>
    </location>
</feature>
<proteinExistence type="predicted"/>
<dbReference type="AlphaFoldDB" id="A0A931F9A9"/>
<organism evidence="3 4">
    <name type="scientific">Halonatronomonas betaini</name>
    <dbReference type="NCBI Taxonomy" id="2778430"/>
    <lineage>
        <taxon>Bacteria</taxon>
        <taxon>Bacillati</taxon>
        <taxon>Bacillota</taxon>
        <taxon>Clostridia</taxon>
        <taxon>Halanaerobiales</taxon>
        <taxon>Halarsenatibacteraceae</taxon>
        <taxon>Halonatronomonas</taxon>
    </lineage>
</organism>
<evidence type="ECO:0000313" key="3">
    <source>
        <dbReference type="EMBL" id="MBF8436244.1"/>
    </source>
</evidence>
<name>A0A931F9A9_9FIRM</name>
<protein>
    <submittedName>
        <fullName evidence="3">CPBP family intramembrane metalloprotease</fullName>
    </submittedName>
</protein>
<dbReference type="InterPro" id="IPR042150">
    <property type="entry name" value="MmRce1-like"/>
</dbReference>
<dbReference type="GO" id="GO:0008237">
    <property type="term" value="F:metallopeptidase activity"/>
    <property type="evidence" value="ECO:0007669"/>
    <property type="project" value="UniProtKB-KW"/>
</dbReference>
<accession>A0A931F9A9</accession>
<feature type="transmembrane region" description="Helical" evidence="1">
    <location>
        <begin position="12"/>
        <end position="28"/>
    </location>
</feature>
<dbReference type="GO" id="GO:0080120">
    <property type="term" value="P:CAAX-box protein maturation"/>
    <property type="evidence" value="ECO:0007669"/>
    <property type="project" value="UniProtKB-ARBA"/>
</dbReference>
<dbReference type="GO" id="GO:0004175">
    <property type="term" value="F:endopeptidase activity"/>
    <property type="evidence" value="ECO:0007669"/>
    <property type="project" value="UniProtKB-ARBA"/>
</dbReference>
<evidence type="ECO:0000313" key="4">
    <source>
        <dbReference type="Proteomes" id="UP000621436"/>
    </source>
</evidence>
<feature type="transmembrane region" description="Helical" evidence="1">
    <location>
        <begin position="177"/>
        <end position="196"/>
    </location>
</feature>
<feature type="transmembrane region" description="Helical" evidence="1">
    <location>
        <begin position="208"/>
        <end position="229"/>
    </location>
</feature>
<gene>
    <name evidence="3" type="ORF">I0Q91_04065</name>
</gene>
<dbReference type="PANTHER" id="PTHR35797:SF1">
    <property type="entry name" value="PROTEASE"/>
    <property type="match status" value="1"/>
</dbReference>
<comment type="caution">
    <text evidence="3">The sequence shown here is derived from an EMBL/GenBank/DDBJ whole genome shotgun (WGS) entry which is preliminary data.</text>
</comment>
<keyword evidence="1" id="KW-0812">Transmembrane</keyword>
<reference evidence="3" key="1">
    <citation type="submission" date="2020-11" db="EMBL/GenBank/DDBJ databases">
        <title>Halonatronomonas betainensis gen. nov., sp. nov. a novel haloalkaliphilic representative of the family Halanaerobiacae capable of betaine degradation.</title>
        <authorList>
            <person name="Boltyanskaya Y."/>
            <person name="Kevbrin V."/>
            <person name="Detkova E."/>
            <person name="Grouzdev D.S."/>
            <person name="Koziaeva V."/>
            <person name="Zhilina T."/>
        </authorList>
    </citation>
    <scope>NUCLEOTIDE SEQUENCE</scope>
    <source>
        <strain evidence="3">Z-7014</strain>
    </source>
</reference>
<dbReference type="EMBL" id="JADPIE010000002">
    <property type="protein sequence ID" value="MBF8436244.1"/>
    <property type="molecule type" value="Genomic_DNA"/>
</dbReference>
<keyword evidence="1" id="KW-0472">Membrane</keyword>
<feature type="domain" description="CAAX prenyl protease 2/Lysostaphin resistance protein A-like" evidence="2">
    <location>
        <begin position="88"/>
        <end position="190"/>
    </location>
</feature>
<feature type="transmembrane region" description="Helical" evidence="1">
    <location>
        <begin position="119"/>
        <end position="138"/>
    </location>
</feature>
<dbReference type="RefSeq" id="WP_270453045.1">
    <property type="nucleotide sequence ID" value="NZ_JADPIE010000002.1"/>
</dbReference>
<keyword evidence="3" id="KW-0482">Metalloprotease</keyword>
<dbReference type="InterPro" id="IPR003675">
    <property type="entry name" value="Rce1/LyrA-like_dom"/>
</dbReference>
<keyword evidence="4" id="KW-1185">Reference proteome</keyword>
<dbReference type="Pfam" id="PF02517">
    <property type="entry name" value="Rce1-like"/>
    <property type="match status" value="1"/>
</dbReference>
<evidence type="ECO:0000259" key="2">
    <source>
        <dbReference type="Pfam" id="PF02517"/>
    </source>
</evidence>
<keyword evidence="1" id="KW-1133">Transmembrane helix</keyword>
<dbReference type="Proteomes" id="UP000621436">
    <property type="component" value="Unassembled WGS sequence"/>
</dbReference>
<feature type="transmembrane region" description="Helical" evidence="1">
    <location>
        <begin position="150"/>
        <end position="170"/>
    </location>
</feature>
<dbReference type="PANTHER" id="PTHR35797">
    <property type="entry name" value="PROTEASE-RELATED"/>
    <property type="match status" value="1"/>
</dbReference>
<keyword evidence="3" id="KW-0378">Hydrolase</keyword>
<evidence type="ECO:0000256" key="1">
    <source>
        <dbReference type="SAM" id="Phobius"/>
    </source>
</evidence>
<feature type="transmembrane region" description="Helical" evidence="1">
    <location>
        <begin position="49"/>
        <end position="72"/>
    </location>
</feature>
<sequence>MESLTGLEFLRNLGVLGPMIAAGIVIYFSGESLKNWAGQFLNYKVKLRWYLIALGIPLISVIFDTLVLAIIGGDPVEFGVLPGRLVIFVPYFLYQTFLHGGLEEFGWRGFALPRLQNKYNPLIASIIIGFFWAAWHLPLFFQPGSPYYDWLFPLYLFRTISLSIILTWLYNCSKKSLPVVMILHGAGNAVMLLYPFQMDLEAVEMPLILQISMLVFRFVIAAVIIITSGKNLGKDQNQKADILSQFK</sequence>
<keyword evidence="3" id="KW-0645">Protease</keyword>